<gene>
    <name evidence="8" type="ORF">FOMPIDRAFT_1049659</name>
</gene>
<feature type="transmembrane region" description="Helical" evidence="6">
    <location>
        <begin position="94"/>
        <end position="112"/>
    </location>
</feature>
<feature type="domain" description="3-oxo-5-alpha-steroid 4-dehydrogenase C-terminal" evidence="7">
    <location>
        <begin position="122"/>
        <end position="299"/>
    </location>
</feature>
<dbReference type="PANTHER" id="PTHR10556">
    <property type="entry name" value="3-OXO-5-ALPHA-STEROID 4-DEHYDROGENASE"/>
    <property type="match status" value="1"/>
</dbReference>
<feature type="transmembrane region" description="Helical" evidence="6">
    <location>
        <begin position="159"/>
        <end position="177"/>
    </location>
</feature>
<evidence type="ECO:0000256" key="5">
    <source>
        <dbReference type="ARBA" id="ARBA00023136"/>
    </source>
</evidence>
<comment type="subcellular location">
    <subcellularLocation>
        <location evidence="1">Membrane</location>
        <topology evidence="1">Multi-pass membrane protein</topology>
    </subcellularLocation>
</comment>
<dbReference type="InterPro" id="IPR039357">
    <property type="entry name" value="SRD5A/TECR"/>
</dbReference>
<evidence type="ECO:0000256" key="4">
    <source>
        <dbReference type="ARBA" id="ARBA00022989"/>
    </source>
</evidence>
<dbReference type="HOGENOM" id="CLU_065395_0_1_1"/>
<name>S8EAN4_FOMSC</name>
<evidence type="ECO:0000256" key="3">
    <source>
        <dbReference type="ARBA" id="ARBA00022692"/>
    </source>
</evidence>
<dbReference type="GO" id="GO:0016020">
    <property type="term" value="C:membrane"/>
    <property type="evidence" value="ECO:0007669"/>
    <property type="project" value="UniProtKB-SubCell"/>
</dbReference>
<organism evidence="8 9">
    <name type="scientific">Fomitopsis schrenkii</name>
    <name type="common">Brown rot fungus</name>
    <dbReference type="NCBI Taxonomy" id="2126942"/>
    <lineage>
        <taxon>Eukaryota</taxon>
        <taxon>Fungi</taxon>
        <taxon>Dikarya</taxon>
        <taxon>Basidiomycota</taxon>
        <taxon>Agaricomycotina</taxon>
        <taxon>Agaricomycetes</taxon>
        <taxon>Polyporales</taxon>
        <taxon>Fomitopsis</taxon>
    </lineage>
</organism>
<accession>S8EAN4</accession>
<keyword evidence="4 6" id="KW-1133">Transmembrane helix</keyword>
<feature type="transmembrane region" description="Helical" evidence="6">
    <location>
        <begin position="55"/>
        <end position="74"/>
    </location>
</feature>
<evidence type="ECO:0000256" key="1">
    <source>
        <dbReference type="ARBA" id="ARBA00004141"/>
    </source>
</evidence>
<dbReference type="STRING" id="743788.S8EAN4"/>
<keyword evidence="5 6" id="KW-0472">Membrane</keyword>
<dbReference type="AlphaFoldDB" id="S8EAN4"/>
<sequence>MLQGLSAEDARVWYDTARKWFTISAAATFPASFLVNAPFGRFALKEHSIFLVDGIKSWIFMELIAPVSLTYAFLNNPLSTGPHPPLTLTHPPTFIAALYLLHYLNRALISPLRTPSRSKSHIGVTLSAVGFNLTNGSLLGTYLASPAAQTFLSGAFSRPAFWAGVVLWALGLAGNILHDEILLNIRRNAKAKGKARASSPPKQRKQEHYAIPHGGLYRLISYPNYFCEWCEWFGFALAAAPPPSFASFSAFVATAAPPWIFFFAELAAMLPRAWKGHQWYHEKFPDYPKERKAVIPFLF</sequence>
<dbReference type="InParanoid" id="S8EAN4"/>
<feature type="transmembrane region" description="Helical" evidence="6">
    <location>
        <begin position="124"/>
        <end position="144"/>
    </location>
</feature>
<evidence type="ECO:0000256" key="6">
    <source>
        <dbReference type="SAM" id="Phobius"/>
    </source>
</evidence>
<proteinExistence type="inferred from homology"/>
<dbReference type="OrthoDB" id="5788137at2759"/>
<reference evidence="8 9" key="1">
    <citation type="journal article" date="2012" name="Science">
        <title>The Paleozoic origin of enzymatic lignin decomposition reconstructed from 31 fungal genomes.</title>
        <authorList>
            <person name="Floudas D."/>
            <person name="Binder M."/>
            <person name="Riley R."/>
            <person name="Barry K."/>
            <person name="Blanchette R.A."/>
            <person name="Henrissat B."/>
            <person name="Martinez A.T."/>
            <person name="Otillar R."/>
            <person name="Spatafora J.W."/>
            <person name="Yadav J.S."/>
            <person name="Aerts A."/>
            <person name="Benoit I."/>
            <person name="Boyd A."/>
            <person name="Carlson A."/>
            <person name="Copeland A."/>
            <person name="Coutinho P.M."/>
            <person name="de Vries R.P."/>
            <person name="Ferreira P."/>
            <person name="Findley K."/>
            <person name="Foster B."/>
            <person name="Gaskell J."/>
            <person name="Glotzer D."/>
            <person name="Gorecki P."/>
            <person name="Heitman J."/>
            <person name="Hesse C."/>
            <person name="Hori C."/>
            <person name="Igarashi K."/>
            <person name="Jurgens J.A."/>
            <person name="Kallen N."/>
            <person name="Kersten P."/>
            <person name="Kohler A."/>
            <person name="Kuees U."/>
            <person name="Kumar T.K.A."/>
            <person name="Kuo A."/>
            <person name="LaButti K."/>
            <person name="Larrondo L.F."/>
            <person name="Lindquist E."/>
            <person name="Ling A."/>
            <person name="Lombard V."/>
            <person name="Lucas S."/>
            <person name="Lundell T."/>
            <person name="Martin R."/>
            <person name="McLaughlin D.J."/>
            <person name="Morgenstern I."/>
            <person name="Morin E."/>
            <person name="Murat C."/>
            <person name="Nagy L.G."/>
            <person name="Nolan M."/>
            <person name="Ohm R.A."/>
            <person name="Patyshakuliyeva A."/>
            <person name="Rokas A."/>
            <person name="Ruiz-Duenas F.J."/>
            <person name="Sabat G."/>
            <person name="Salamov A."/>
            <person name="Samejima M."/>
            <person name="Schmutz J."/>
            <person name="Slot J.C."/>
            <person name="St John F."/>
            <person name="Stenlid J."/>
            <person name="Sun H."/>
            <person name="Sun S."/>
            <person name="Syed K."/>
            <person name="Tsang A."/>
            <person name="Wiebenga A."/>
            <person name="Young D."/>
            <person name="Pisabarro A."/>
            <person name="Eastwood D.C."/>
            <person name="Martin F."/>
            <person name="Cullen D."/>
            <person name="Grigoriev I.V."/>
            <person name="Hibbett D.S."/>
        </authorList>
    </citation>
    <scope>NUCLEOTIDE SEQUENCE</scope>
    <source>
        <strain evidence="9">FP-58527</strain>
    </source>
</reference>
<dbReference type="GO" id="GO:0016627">
    <property type="term" value="F:oxidoreductase activity, acting on the CH-CH group of donors"/>
    <property type="evidence" value="ECO:0007669"/>
    <property type="project" value="InterPro"/>
</dbReference>
<dbReference type="Proteomes" id="UP000015241">
    <property type="component" value="Unassembled WGS sequence"/>
</dbReference>
<dbReference type="PROSITE" id="PS50244">
    <property type="entry name" value="S5A_REDUCTASE"/>
    <property type="match status" value="1"/>
</dbReference>
<evidence type="ECO:0000259" key="7">
    <source>
        <dbReference type="Pfam" id="PF02544"/>
    </source>
</evidence>
<comment type="similarity">
    <text evidence="2">Belongs to the steroid 5-alpha reductase family.</text>
</comment>
<evidence type="ECO:0000313" key="9">
    <source>
        <dbReference type="Proteomes" id="UP000015241"/>
    </source>
</evidence>
<evidence type="ECO:0000256" key="2">
    <source>
        <dbReference type="ARBA" id="ARBA00007742"/>
    </source>
</evidence>
<dbReference type="eggNOG" id="KOG1638">
    <property type="taxonomic scope" value="Eukaryota"/>
</dbReference>
<dbReference type="InterPro" id="IPR001104">
    <property type="entry name" value="3-oxo-5_a-steroid_4-DH_C"/>
</dbReference>
<keyword evidence="3 6" id="KW-0812">Transmembrane</keyword>
<dbReference type="GO" id="GO:0006629">
    <property type="term" value="P:lipid metabolic process"/>
    <property type="evidence" value="ECO:0007669"/>
    <property type="project" value="InterPro"/>
</dbReference>
<dbReference type="Pfam" id="PF02544">
    <property type="entry name" value="Steroid_dh"/>
    <property type="match status" value="1"/>
</dbReference>
<dbReference type="FunCoup" id="S8EAN4">
    <property type="interactions" value="11"/>
</dbReference>
<dbReference type="Gene3D" id="1.20.120.1630">
    <property type="match status" value="1"/>
</dbReference>
<dbReference type="PANTHER" id="PTHR10556:SF43">
    <property type="entry name" value="STEROID 5-ALPHA-REDUCTASE DET2"/>
    <property type="match status" value="1"/>
</dbReference>
<protein>
    <recommendedName>
        <fullName evidence="7">3-oxo-5-alpha-steroid 4-dehydrogenase C-terminal domain-containing protein</fullName>
    </recommendedName>
</protein>
<keyword evidence="9" id="KW-1185">Reference proteome</keyword>
<dbReference type="EMBL" id="KE504149">
    <property type="protein sequence ID" value="EPT00334.1"/>
    <property type="molecule type" value="Genomic_DNA"/>
</dbReference>
<feature type="transmembrane region" description="Helical" evidence="6">
    <location>
        <begin position="20"/>
        <end position="43"/>
    </location>
</feature>
<evidence type="ECO:0000313" key="8">
    <source>
        <dbReference type="EMBL" id="EPT00334.1"/>
    </source>
</evidence>